<gene>
    <name evidence="4" type="primary">adhR_2</name>
    <name evidence="4" type="ORF">BSTAB16_5884</name>
</gene>
<evidence type="ECO:0000313" key="4">
    <source>
        <dbReference type="EMBL" id="VBB15687.1"/>
    </source>
</evidence>
<feature type="domain" description="HTH merR-type" evidence="3">
    <location>
        <begin position="19"/>
        <end position="88"/>
    </location>
</feature>
<dbReference type="RefSeq" id="WP_122171191.1">
    <property type="nucleotide sequence ID" value="NZ_LR025743.1"/>
</dbReference>
<dbReference type="PROSITE" id="PS50937">
    <property type="entry name" value="HTH_MERR_2"/>
    <property type="match status" value="1"/>
</dbReference>
<dbReference type="InterPro" id="IPR009061">
    <property type="entry name" value="DNA-bd_dom_put_sf"/>
</dbReference>
<accession>A0AAJ5NC55</accession>
<reference evidence="4 5" key="1">
    <citation type="submission" date="2017-11" db="EMBL/GenBank/DDBJ databases">
        <authorList>
            <person name="Seth-Smith MB H."/>
        </authorList>
    </citation>
    <scope>NUCLEOTIDE SEQUENCE [LARGE SCALE GENOMIC DNA]</scope>
    <source>
        <strain evidence="4">E</strain>
    </source>
</reference>
<dbReference type="CDD" id="cd01109">
    <property type="entry name" value="HTH_YyaN"/>
    <property type="match status" value="1"/>
</dbReference>
<dbReference type="Pfam" id="PF13411">
    <property type="entry name" value="MerR_1"/>
    <property type="match status" value="1"/>
</dbReference>
<sequence length="182" mass="20442">MTNRPRSVGTDDASEQSLTLLIGEIAHATGRSIHTIRWYESQGLLPGVQRDAAGRRRYSRHHAGWLDLMERLRCMGMSIAQLRAYTTLVKQGPASLRERRALLAAHRARVQDNIRRWTDALELIDAKVAFYDEWVANGERPAVSPHQRIRATRGGTPAALKPRRMPATTGNAQENTDEPDDP</sequence>
<proteinExistence type="predicted"/>
<keyword evidence="5" id="KW-1185">Reference proteome</keyword>
<name>A0AAJ5NC55_9BURK</name>
<keyword evidence="1" id="KW-0238">DNA-binding</keyword>
<dbReference type="AlphaFoldDB" id="A0AAJ5NC55"/>
<dbReference type="InterPro" id="IPR047057">
    <property type="entry name" value="MerR_fam"/>
</dbReference>
<protein>
    <recommendedName>
        <fullName evidence="3">HTH merR-type domain-containing protein</fullName>
    </recommendedName>
</protein>
<feature type="region of interest" description="Disordered" evidence="2">
    <location>
        <begin position="149"/>
        <end position="182"/>
    </location>
</feature>
<dbReference type="PANTHER" id="PTHR30204">
    <property type="entry name" value="REDOX-CYCLING DRUG-SENSING TRANSCRIPTIONAL ACTIVATOR SOXR"/>
    <property type="match status" value="1"/>
</dbReference>
<dbReference type="Gene3D" id="1.10.1660.10">
    <property type="match status" value="1"/>
</dbReference>
<evidence type="ECO:0000259" key="3">
    <source>
        <dbReference type="PROSITE" id="PS50937"/>
    </source>
</evidence>
<evidence type="ECO:0000313" key="5">
    <source>
        <dbReference type="Proteomes" id="UP000268684"/>
    </source>
</evidence>
<dbReference type="InterPro" id="IPR000551">
    <property type="entry name" value="MerR-type_HTH_dom"/>
</dbReference>
<dbReference type="SUPFAM" id="SSF46955">
    <property type="entry name" value="Putative DNA-binding domain"/>
    <property type="match status" value="1"/>
</dbReference>
<evidence type="ECO:0000256" key="2">
    <source>
        <dbReference type="SAM" id="MobiDB-lite"/>
    </source>
</evidence>
<dbReference type="Proteomes" id="UP000268684">
    <property type="component" value="Chromosome II"/>
</dbReference>
<evidence type="ECO:0000256" key="1">
    <source>
        <dbReference type="ARBA" id="ARBA00023125"/>
    </source>
</evidence>
<dbReference type="PANTHER" id="PTHR30204:SF98">
    <property type="entry name" value="HTH-TYPE TRANSCRIPTIONAL REGULATOR ADHR"/>
    <property type="match status" value="1"/>
</dbReference>
<dbReference type="GeneID" id="71058302"/>
<dbReference type="GO" id="GO:0003677">
    <property type="term" value="F:DNA binding"/>
    <property type="evidence" value="ECO:0007669"/>
    <property type="project" value="UniProtKB-KW"/>
</dbReference>
<organism evidence="4 5">
    <name type="scientific">Burkholderia stabilis</name>
    <dbReference type="NCBI Taxonomy" id="95485"/>
    <lineage>
        <taxon>Bacteria</taxon>
        <taxon>Pseudomonadati</taxon>
        <taxon>Pseudomonadota</taxon>
        <taxon>Betaproteobacteria</taxon>
        <taxon>Burkholderiales</taxon>
        <taxon>Burkholderiaceae</taxon>
        <taxon>Burkholderia</taxon>
        <taxon>Burkholderia cepacia complex</taxon>
    </lineage>
</organism>
<dbReference type="GO" id="GO:0003700">
    <property type="term" value="F:DNA-binding transcription factor activity"/>
    <property type="evidence" value="ECO:0007669"/>
    <property type="project" value="InterPro"/>
</dbReference>
<dbReference type="EMBL" id="LR025743">
    <property type="protein sequence ID" value="VBB15687.1"/>
    <property type="molecule type" value="Genomic_DNA"/>
</dbReference>
<dbReference type="SMART" id="SM00422">
    <property type="entry name" value="HTH_MERR"/>
    <property type="match status" value="1"/>
</dbReference>